<evidence type="ECO:0000256" key="1">
    <source>
        <dbReference type="SAM" id="Phobius"/>
    </source>
</evidence>
<sequence>MSKDNSLAAAVSAPASISARCQLLQSLLGIEPGSSIDMSSQNTFDAYFDYYAHQCDLFSIEQAGCISPSNTGKCHVSTHQDIVSVAELLAAGTRHRDAVTQDLLHAPKSASDNASSITEDEIAVSINWAARLMTMVDVGKLSYAFSSHKPLFWETGSLRDFLADIFDPRGPDQSHVRLEKTFNARNLSRLAGVEIEWTSDLASHLSLRDDDTKLLVFHHATFLENVRSDLFPHGFCEETLQTIALLCPSSDSDTRKWYRKQQAAHNLDSAVMKCRKLRADDRRIENFHYWRERICILKQVFDEAEPSTLSQWWVDRRKGPQWYTFWVAVAVLILTVFFGLIQSIEGALQVYKAYHPS</sequence>
<evidence type="ECO:0000313" key="2">
    <source>
        <dbReference type="EMBL" id="KXS99596.1"/>
    </source>
</evidence>
<proteinExistence type="predicted"/>
<keyword evidence="1" id="KW-1133">Transmembrane helix</keyword>
<dbReference type="OrthoDB" id="5428890at2759"/>
<evidence type="ECO:0000313" key="3">
    <source>
        <dbReference type="Proteomes" id="UP000070133"/>
    </source>
</evidence>
<feature type="transmembrane region" description="Helical" evidence="1">
    <location>
        <begin position="322"/>
        <end position="341"/>
    </location>
</feature>
<gene>
    <name evidence="2" type="ORF">AC578_2220</name>
</gene>
<dbReference type="EMBL" id="LFZN01000089">
    <property type="protein sequence ID" value="KXS99596.1"/>
    <property type="molecule type" value="Genomic_DNA"/>
</dbReference>
<keyword evidence="3" id="KW-1185">Reference proteome</keyword>
<comment type="caution">
    <text evidence="2">The sequence shown here is derived from an EMBL/GenBank/DDBJ whole genome shotgun (WGS) entry which is preliminary data.</text>
</comment>
<keyword evidence="1" id="KW-0472">Membrane</keyword>
<reference evidence="2 3" key="1">
    <citation type="submission" date="2015-07" db="EMBL/GenBank/DDBJ databases">
        <title>Comparative genomics of the Sigatoka disease complex on banana suggests a link between parallel evolutionary changes in Pseudocercospora fijiensis and Pseudocercospora eumusae and increased virulence on the banana host.</title>
        <authorList>
            <person name="Chang T.-C."/>
            <person name="Salvucci A."/>
            <person name="Crous P.W."/>
            <person name="Stergiopoulos I."/>
        </authorList>
    </citation>
    <scope>NUCLEOTIDE SEQUENCE [LARGE SCALE GENOMIC DNA]</scope>
    <source>
        <strain evidence="2 3">CBS 114824</strain>
    </source>
</reference>
<accession>A0A139HAZ2</accession>
<protein>
    <submittedName>
        <fullName evidence="2">Uncharacterized protein</fullName>
    </submittedName>
</protein>
<dbReference type="AlphaFoldDB" id="A0A139HAZ2"/>
<keyword evidence="1" id="KW-0812">Transmembrane</keyword>
<name>A0A139HAZ2_9PEZI</name>
<organism evidence="2 3">
    <name type="scientific">Pseudocercospora eumusae</name>
    <dbReference type="NCBI Taxonomy" id="321146"/>
    <lineage>
        <taxon>Eukaryota</taxon>
        <taxon>Fungi</taxon>
        <taxon>Dikarya</taxon>
        <taxon>Ascomycota</taxon>
        <taxon>Pezizomycotina</taxon>
        <taxon>Dothideomycetes</taxon>
        <taxon>Dothideomycetidae</taxon>
        <taxon>Mycosphaerellales</taxon>
        <taxon>Mycosphaerellaceae</taxon>
        <taxon>Pseudocercospora</taxon>
    </lineage>
</organism>
<dbReference type="Proteomes" id="UP000070133">
    <property type="component" value="Unassembled WGS sequence"/>
</dbReference>